<feature type="region of interest" description="Disordered" evidence="1">
    <location>
        <begin position="194"/>
        <end position="223"/>
    </location>
</feature>
<comment type="caution">
    <text evidence="2">The sequence shown here is derived from an EMBL/GenBank/DDBJ whole genome shotgun (WGS) entry which is preliminary data.</text>
</comment>
<evidence type="ECO:0000313" key="2">
    <source>
        <dbReference type="EMBL" id="KAA6363663.1"/>
    </source>
</evidence>
<reference evidence="2 3" key="1">
    <citation type="submission" date="2019-03" db="EMBL/GenBank/DDBJ databases">
        <title>Single cell metagenomics reveals metabolic interactions within the superorganism composed of flagellate Streblomastix strix and complex community of Bacteroidetes bacteria on its surface.</title>
        <authorList>
            <person name="Treitli S.C."/>
            <person name="Kolisko M."/>
            <person name="Husnik F."/>
            <person name="Keeling P."/>
            <person name="Hampl V."/>
        </authorList>
    </citation>
    <scope>NUCLEOTIDE SEQUENCE [LARGE SCALE GENOMIC DNA]</scope>
    <source>
        <strain evidence="2">ST1C</strain>
    </source>
</reference>
<evidence type="ECO:0000256" key="1">
    <source>
        <dbReference type="SAM" id="MobiDB-lite"/>
    </source>
</evidence>
<dbReference type="Proteomes" id="UP000324800">
    <property type="component" value="Unassembled WGS sequence"/>
</dbReference>
<organism evidence="2 3">
    <name type="scientific">Streblomastix strix</name>
    <dbReference type="NCBI Taxonomy" id="222440"/>
    <lineage>
        <taxon>Eukaryota</taxon>
        <taxon>Metamonada</taxon>
        <taxon>Preaxostyla</taxon>
        <taxon>Oxymonadida</taxon>
        <taxon>Streblomastigidae</taxon>
        <taxon>Streblomastix</taxon>
    </lineage>
</organism>
<feature type="compositionally biased region" description="Low complexity" evidence="1">
    <location>
        <begin position="197"/>
        <end position="223"/>
    </location>
</feature>
<proteinExistence type="predicted"/>
<name>A0A5J4U064_9EUKA</name>
<protein>
    <submittedName>
        <fullName evidence="2">Uncharacterized protein</fullName>
    </submittedName>
</protein>
<feature type="region of interest" description="Disordered" evidence="1">
    <location>
        <begin position="79"/>
        <end position="137"/>
    </location>
</feature>
<feature type="non-terminal residue" evidence="2">
    <location>
        <position position="1"/>
    </location>
</feature>
<feature type="non-terminal residue" evidence="2">
    <location>
        <position position="587"/>
    </location>
</feature>
<dbReference type="AlphaFoldDB" id="A0A5J4U064"/>
<accession>A0A5J4U064</accession>
<evidence type="ECO:0000313" key="3">
    <source>
        <dbReference type="Proteomes" id="UP000324800"/>
    </source>
</evidence>
<feature type="compositionally biased region" description="Polar residues" evidence="1">
    <location>
        <begin position="537"/>
        <end position="550"/>
    </location>
</feature>
<gene>
    <name evidence="2" type="ORF">EZS28_040810</name>
</gene>
<feature type="region of interest" description="Disordered" evidence="1">
    <location>
        <begin position="526"/>
        <end position="564"/>
    </location>
</feature>
<sequence>SFNRQRDYWATKSYLLKYIGKPGAGQHHIGYDKGQIEVHEVILRHARGEFISIQDWRKLRRAKQRKRLQYIHLETQRKRYRQDDRSNSGGNNLNFQTRQNNRDDFRSQGLGQRGGRGDYRGRGYRGNRGSHNRDNRAADTYYNGYNHNLFSVAPCPPAQIVLATSSNTVVPNLSQRQIGVPTPQLVRTPNSWMSNMTPIPKQQPKQPTLPQSTPSQPQPTNQQQITMHPQPYVYYLSTQSPISTSQSSETTNSNIIPIQTPGAHKVQQKQDRFLLPCAAVYPLPINPTNIELPPTVDTQQNDMIQFVNNMLAPQQQAQNQQQLVNQQQQLFSLWNQQINNQPFRLPDHPHSWSSISTQPMDIDFRAEQDAQRLHNQMLLQENRARREYQIHMQQKSQNKAQKFLMDEMLLNLEARSKGYNNPSKHPFGNFQSSFYPNQYINDLSQIPSQDQQEFFNDSNYNRIQREDDHNSNDNVFGESVLIQLQLGGHRGKGKKERSRCKAQPQAQPLLTSHQLIQESSWSKLKVPEQRRKKTGAANGTINPSAQSSHIKQIAGGSDNNFGSSMDIDMEQMMEKDLTQIQPTTNDD</sequence>
<dbReference type="EMBL" id="SNRW01022629">
    <property type="protein sequence ID" value="KAA6363663.1"/>
    <property type="molecule type" value="Genomic_DNA"/>
</dbReference>
<feature type="compositionally biased region" description="Polar residues" evidence="1">
    <location>
        <begin position="87"/>
        <end position="99"/>
    </location>
</feature>